<evidence type="ECO:0000259" key="1">
    <source>
        <dbReference type="PROSITE" id="PS51186"/>
    </source>
</evidence>
<dbReference type="Pfam" id="PF13302">
    <property type="entry name" value="Acetyltransf_3"/>
    <property type="match status" value="1"/>
</dbReference>
<dbReference type="SUPFAM" id="SSF55729">
    <property type="entry name" value="Acyl-CoA N-acyltransferases (Nat)"/>
    <property type="match status" value="1"/>
</dbReference>
<dbReference type="Proteomes" id="UP000863257">
    <property type="component" value="Unassembled WGS sequence"/>
</dbReference>
<proteinExistence type="predicted"/>
<dbReference type="InterPro" id="IPR051531">
    <property type="entry name" value="N-acetyltransferase"/>
</dbReference>
<dbReference type="GO" id="GO:0016747">
    <property type="term" value="F:acyltransferase activity, transferring groups other than amino-acyl groups"/>
    <property type="evidence" value="ECO:0007669"/>
    <property type="project" value="InterPro"/>
</dbReference>
<organism evidence="2">
    <name type="scientific">Vibrio vulnificus</name>
    <dbReference type="NCBI Taxonomy" id="672"/>
    <lineage>
        <taxon>Bacteria</taxon>
        <taxon>Pseudomonadati</taxon>
        <taxon>Pseudomonadota</taxon>
        <taxon>Gammaproteobacteria</taxon>
        <taxon>Vibrionales</taxon>
        <taxon>Vibrionaceae</taxon>
        <taxon>Vibrio</taxon>
    </lineage>
</organism>
<sequence length="185" mass="21586">MTFTITTERLILRDFTPHDVEAYFQQCQDPKYQRFYSDEDCSAEKCAFLVNLFYEQAQQSPRQAYHLAVTDRFTGEYMGIAGLRLENDQQASSGCGLKRTFHHSGLAVEAMSALLDFAFNQLNVHRVYAETISKNRPAIKLCRQLGMTQEAEFIENRFFKESWWNTVVLAVRRSQWSPELFKDDQ</sequence>
<reference evidence="2" key="1">
    <citation type="journal article" date="2018" name="Genome Biol.">
        <title>SKESA: strategic k-mer extension for scrupulous assemblies.</title>
        <authorList>
            <person name="Souvorov A."/>
            <person name="Agarwala R."/>
            <person name="Lipman D.J."/>
        </authorList>
    </citation>
    <scope>NUCLEOTIDE SEQUENCE</scope>
    <source>
        <strain evidence="2">BCW_3452</strain>
    </source>
</reference>
<name>A0A8H9K625_VIBVL</name>
<gene>
    <name evidence="2" type="ORF">I7730_02385</name>
</gene>
<evidence type="ECO:0000313" key="2">
    <source>
        <dbReference type="EMBL" id="HAS8538631.1"/>
    </source>
</evidence>
<dbReference type="AlphaFoldDB" id="A0A8H9K625"/>
<dbReference type="InterPro" id="IPR000182">
    <property type="entry name" value="GNAT_dom"/>
</dbReference>
<comment type="caution">
    <text evidence="2">The sequence shown here is derived from an EMBL/GenBank/DDBJ whole genome shotgun (WGS) entry which is preliminary data.</text>
</comment>
<accession>A0A8H9K625</accession>
<reference evidence="2" key="2">
    <citation type="submission" date="2019-01" db="EMBL/GenBank/DDBJ databases">
        <authorList>
            <consortium name="NCBI Pathogen Detection Project"/>
        </authorList>
    </citation>
    <scope>NUCLEOTIDE SEQUENCE</scope>
    <source>
        <strain evidence="2">BCW_3452</strain>
    </source>
</reference>
<feature type="domain" description="N-acetyltransferase" evidence="1">
    <location>
        <begin position="10"/>
        <end position="174"/>
    </location>
</feature>
<dbReference type="PROSITE" id="PS51186">
    <property type="entry name" value="GNAT"/>
    <property type="match status" value="1"/>
</dbReference>
<dbReference type="Gene3D" id="3.40.630.30">
    <property type="match status" value="1"/>
</dbReference>
<dbReference type="InterPro" id="IPR016181">
    <property type="entry name" value="Acyl_CoA_acyltransferase"/>
</dbReference>
<protein>
    <submittedName>
        <fullName evidence="2">N-acetyltransferase</fullName>
    </submittedName>
</protein>
<dbReference type="EMBL" id="DACRBY010000002">
    <property type="protein sequence ID" value="HAS8538631.1"/>
    <property type="molecule type" value="Genomic_DNA"/>
</dbReference>
<keyword evidence="2" id="KW-0808">Transferase</keyword>
<dbReference type="RefSeq" id="WP_058666686.1">
    <property type="nucleotide sequence ID" value="NZ_CP035783.1"/>
</dbReference>
<dbReference type="PANTHER" id="PTHR43792">
    <property type="entry name" value="GNAT FAMILY, PUTATIVE (AFU_ORTHOLOGUE AFUA_3G00765)-RELATED-RELATED"/>
    <property type="match status" value="1"/>
</dbReference>